<keyword evidence="2" id="KW-1185">Reference proteome</keyword>
<name>A0A6P1BM83_9BRAD</name>
<dbReference type="InterPro" id="IPR002347">
    <property type="entry name" value="SDR_fam"/>
</dbReference>
<sequence length="84" mass="8832">MAFRSLGIRVNVLSPRPDITPIISKMGVPENERPAFDAGLAKAIPLGRLGQPEELARAALFLASDASSFVTGAILRVDGGISLM</sequence>
<dbReference type="PANTHER" id="PTHR43975">
    <property type="entry name" value="ZGC:101858"/>
    <property type="match status" value="1"/>
</dbReference>
<dbReference type="SUPFAM" id="SSF51735">
    <property type="entry name" value="NAD(P)-binding Rossmann-fold domains"/>
    <property type="match status" value="1"/>
</dbReference>
<organism evidence="1 2">
    <name type="scientific">Bradyrhizobium uaiense</name>
    <dbReference type="NCBI Taxonomy" id="2594946"/>
    <lineage>
        <taxon>Bacteria</taxon>
        <taxon>Pseudomonadati</taxon>
        <taxon>Pseudomonadota</taxon>
        <taxon>Alphaproteobacteria</taxon>
        <taxon>Hyphomicrobiales</taxon>
        <taxon>Nitrobacteraceae</taxon>
        <taxon>Bradyrhizobium</taxon>
    </lineage>
</organism>
<dbReference type="AlphaFoldDB" id="A0A6P1BM83"/>
<proteinExistence type="predicted"/>
<dbReference type="PRINTS" id="PR00081">
    <property type="entry name" value="GDHRDH"/>
</dbReference>
<dbReference type="Pfam" id="PF13561">
    <property type="entry name" value="adh_short_C2"/>
    <property type="match status" value="1"/>
</dbReference>
<dbReference type="InterPro" id="IPR036291">
    <property type="entry name" value="NAD(P)-bd_dom_sf"/>
</dbReference>
<reference evidence="1 2" key="1">
    <citation type="journal article" date="2020" name="Arch. Microbiol.">
        <title>Bradyrhizobium uaiense sp. nov., a new highly efficient cowpea symbiont.</title>
        <authorList>
            <person name="Cabral Michel D."/>
            <person name="Azarias Guimaraes A."/>
            <person name="Martins da Costa E."/>
            <person name="Soares de Carvalho T."/>
            <person name="Balsanelli E."/>
            <person name="Willems A."/>
            <person name="Maltempi de Souza E."/>
            <person name="de Souza Moreira F.M."/>
        </authorList>
    </citation>
    <scope>NUCLEOTIDE SEQUENCE [LARGE SCALE GENOMIC DNA]</scope>
    <source>
        <strain evidence="1 2">UFLA 03-164</strain>
    </source>
</reference>
<evidence type="ECO:0000313" key="1">
    <source>
        <dbReference type="EMBL" id="NEU99606.1"/>
    </source>
</evidence>
<dbReference type="Gene3D" id="3.40.50.720">
    <property type="entry name" value="NAD(P)-binding Rossmann-like Domain"/>
    <property type="match status" value="1"/>
</dbReference>
<gene>
    <name evidence="1" type="ORF">FNJ47_28210</name>
</gene>
<protein>
    <submittedName>
        <fullName evidence="1">SDR family oxidoreductase</fullName>
    </submittedName>
</protein>
<dbReference type="Proteomes" id="UP000468531">
    <property type="component" value="Unassembled WGS sequence"/>
</dbReference>
<accession>A0A6P1BM83</accession>
<dbReference type="EMBL" id="VKHP01000137">
    <property type="protein sequence ID" value="NEU99606.1"/>
    <property type="molecule type" value="Genomic_DNA"/>
</dbReference>
<comment type="caution">
    <text evidence="1">The sequence shown here is derived from an EMBL/GenBank/DDBJ whole genome shotgun (WGS) entry which is preliminary data.</text>
</comment>
<dbReference type="PANTHER" id="PTHR43975:SF2">
    <property type="entry name" value="EG:BACR7A4.14 PROTEIN-RELATED"/>
    <property type="match status" value="1"/>
</dbReference>
<evidence type="ECO:0000313" key="2">
    <source>
        <dbReference type="Proteomes" id="UP000468531"/>
    </source>
</evidence>